<comment type="similarity">
    <text evidence="1 3">Belongs to the sulfotransferase 1 family.</text>
</comment>
<name>A0AAU9T381_THLAR</name>
<dbReference type="SUPFAM" id="SSF52540">
    <property type="entry name" value="P-loop containing nucleoside triphosphate hydrolases"/>
    <property type="match status" value="1"/>
</dbReference>
<reference evidence="5 6" key="1">
    <citation type="submission" date="2022-03" db="EMBL/GenBank/DDBJ databases">
        <authorList>
            <person name="Nunn A."/>
            <person name="Chopra R."/>
            <person name="Nunn A."/>
            <person name="Contreras Garrido A."/>
        </authorList>
    </citation>
    <scope>NUCLEOTIDE SEQUENCE [LARGE SCALE GENOMIC DNA]</scope>
</reference>
<organism evidence="5 6">
    <name type="scientific">Thlaspi arvense</name>
    <name type="common">Field penny-cress</name>
    <dbReference type="NCBI Taxonomy" id="13288"/>
    <lineage>
        <taxon>Eukaryota</taxon>
        <taxon>Viridiplantae</taxon>
        <taxon>Streptophyta</taxon>
        <taxon>Embryophyta</taxon>
        <taxon>Tracheophyta</taxon>
        <taxon>Spermatophyta</taxon>
        <taxon>Magnoliopsida</taxon>
        <taxon>eudicotyledons</taxon>
        <taxon>Gunneridae</taxon>
        <taxon>Pentapetalae</taxon>
        <taxon>rosids</taxon>
        <taxon>malvids</taxon>
        <taxon>Brassicales</taxon>
        <taxon>Brassicaceae</taxon>
        <taxon>Thlaspideae</taxon>
        <taxon>Thlaspi</taxon>
    </lineage>
</organism>
<dbReference type="Gene3D" id="3.40.50.300">
    <property type="entry name" value="P-loop containing nucleotide triphosphate hydrolases"/>
    <property type="match status" value="1"/>
</dbReference>
<evidence type="ECO:0000256" key="1">
    <source>
        <dbReference type="ARBA" id="ARBA00005771"/>
    </source>
</evidence>
<dbReference type="EMBL" id="CAJVSB020000880">
    <property type="protein sequence ID" value="CAH2075757.1"/>
    <property type="molecule type" value="Genomic_DNA"/>
</dbReference>
<evidence type="ECO:0000256" key="2">
    <source>
        <dbReference type="ARBA" id="ARBA00022679"/>
    </source>
</evidence>
<sequence>MDTTKVSETITEGEEGMSKKYKELVLSLPCAKFWDHILYKYQGYWMPSRQLNGIISFQKYFKAQNSDIILCTFPKSGTTWLKALVYTTLNRSHCAPNSATHPLLACNPHNLVPYFEMQIYGDENENPNLENLPNPRIFATHLPFSLLPPSISYSNCRIVYICRNPLDQLISYWYFFTSPSPNYNETNSIEELVKMFEEGICMYGPFWDHVLEYWNKSIERKDRILFLYYEDLKEDIISQSIRLADFLGLPFSEEEKDKGVIEDISRLCSFRNLKELEVNKSEDLWPGVPNNIFFRKGEVGDWVNHLSPAMVEKIKKLVEEKFKDSGITFKMTSDVKMD</sequence>
<dbReference type="EC" id="2.8.2.-" evidence="3"/>
<dbReference type="GO" id="GO:0008146">
    <property type="term" value="F:sulfotransferase activity"/>
    <property type="evidence" value="ECO:0007669"/>
    <property type="project" value="InterPro"/>
</dbReference>
<protein>
    <recommendedName>
        <fullName evidence="3">Sulfotransferase</fullName>
        <ecNumber evidence="3">2.8.2.-</ecNumber>
    </recommendedName>
</protein>
<dbReference type="Pfam" id="PF00685">
    <property type="entry name" value="Sulfotransfer_1"/>
    <property type="match status" value="1"/>
</dbReference>
<dbReference type="Proteomes" id="UP000836841">
    <property type="component" value="Unassembled WGS sequence"/>
</dbReference>
<gene>
    <name evidence="5" type="ORF">TAV2_LOCUS22452</name>
</gene>
<evidence type="ECO:0000259" key="4">
    <source>
        <dbReference type="Pfam" id="PF00685"/>
    </source>
</evidence>
<evidence type="ECO:0000256" key="3">
    <source>
        <dbReference type="RuleBase" id="RU361155"/>
    </source>
</evidence>
<dbReference type="AlphaFoldDB" id="A0AAU9T381"/>
<dbReference type="InterPro" id="IPR000863">
    <property type="entry name" value="Sulfotransferase_dom"/>
</dbReference>
<dbReference type="InterPro" id="IPR027417">
    <property type="entry name" value="P-loop_NTPase"/>
</dbReference>
<dbReference type="PANTHER" id="PTHR11783">
    <property type="entry name" value="SULFOTRANSFERASE SULT"/>
    <property type="match status" value="1"/>
</dbReference>
<keyword evidence="6" id="KW-1185">Reference proteome</keyword>
<evidence type="ECO:0000313" key="6">
    <source>
        <dbReference type="Proteomes" id="UP000836841"/>
    </source>
</evidence>
<keyword evidence="2 3" id="KW-0808">Transferase</keyword>
<evidence type="ECO:0000313" key="5">
    <source>
        <dbReference type="EMBL" id="CAH2075757.1"/>
    </source>
</evidence>
<comment type="caution">
    <text evidence="5">The sequence shown here is derived from an EMBL/GenBank/DDBJ whole genome shotgun (WGS) entry which is preliminary data.</text>
</comment>
<feature type="domain" description="Sulfotransferase" evidence="4">
    <location>
        <begin position="66"/>
        <end position="326"/>
    </location>
</feature>
<proteinExistence type="inferred from homology"/>
<accession>A0AAU9T381</accession>